<evidence type="ECO:0000256" key="1">
    <source>
        <dbReference type="SAM" id="MobiDB-lite"/>
    </source>
</evidence>
<feature type="compositionally biased region" description="Polar residues" evidence="1">
    <location>
        <begin position="78"/>
        <end position="91"/>
    </location>
</feature>
<protein>
    <submittedName>
        <fullName evidence="2">Uncharacterized protein</fullName>
    </submittedName>
</protein>
<reference evidence="2 3" key="1">
    <citation type="submission" date="2019-06" db="EMBL/GenBank/DDBJ databases">
        <title>Draft genomes of female and male turbot (Scophthalmus maximus).</title>
        <authorList>
            <person name="Xu H."/>
            <person name="Xu X.-W."/>
            <person name="Shao C."/>
            <person name="Chen S."/>
        </authorList>
    </citation>
    <scope>NUCLEOTIDE SEQUENCE [LARGE SCALE GENOMIC DNA]</scope>
    <source>
        <strain evidence="2">Ysfricsl-2016a</strain>
        <tissue evidence="2">Blood</tissue>
    </source>
</reference>
<accession>A0A6A4SS80</accession>
<evidence type="ECO:0000313" key="3">
    <source>
        <dbReference type="Proteomes" id="UP000438429"/>
    </source>
</evidence>
<name>A0A6A4SS80_SCOMX</name>
<feature type="compositionally biased region" description="Acidic residues" evidence="1">
    <location>
        <begin position="95"/>
        <end position="105"/>
    </location>
</feature>
<sequence length="164" mass="18153">MLKPPSAIAESVDVETIVGVDGEEVEHRGDACETTGRETIHEAVDWCVLLFLFPRFAAITVTADFPGGGPCSLRVSTGPATTLRGTKSNTPALEPGDELEDDDDDDDRSLVFTNAYLEACASFSFFIEHTYLRPPPFCGVRRRHHRHWHLLNGTPRLPINVQLH</sequence>
<evidence type="ECO:0000313" key="2">
    <source>
        <dbReference type="EMBL" id="KAF0033102.1"/>
    </source>
</evidence>
<comment type="caution">
    <text evidence="2">The sequence shown here is derived from an EMBL/GenBank/DDBJ whole genome shotgun (WGS) entry which is preliminary data.</text>
</comment>
<gene>
    <name evidence="2" type="ORF">F2P81_015392</name>
</gene>
<dbReference type="EMBL" id="VEVO01000013">
    <property type="protein sequence ID" value="KAF0033102.1"/>
    <property type="molecule type" value="Genomic_DNA"/>
</dbReference>
<feature type="region of interest" description="Disordered" evidence="1">
    <location>
        <begin position="78"/>
        <end position="105"/>
    </location>
</feature>
<organism evidence="2 3">
    <name type="scientific">Scophthalmus maximus</name>
    <name type="common">Turbot</name>
    <name type="synonym">Psetta maxima</name>
    <dbReference type="NCBI Taxonomy" id="52904"/>
    <lineage>
        <taxon>Eukaryota</taxon>
        <taxon>Metazoa</taxon>
        <taxon>Chordata</taxon>
        <taxon>Craniata</taxon>
        <taxon>Vertebrata</taxon>
        <taxon>Euteleostomi</taxon>
        <taxon>Actinopterygii</taxon>
        <taxon>Neopterygii</taxon>
        <taxon>Teleostei</taxon>
        <taxon>Neoteleostei</taxon>
        <taxon>Acanthomorphata</taxon>
        <taxon>Carangaria</taxon>
        <taxon>Pleuronectiformes</taxon>
        <taxon>Pleuronectoidei</taxon>
        <taxon>Scophthalmidae</taxon>
        <taxon>Scophthalmus</taxon>
    </lineage>
</organism>
<dbReference type="Proteomes" id="UP000438429">
    <property type="component" value="Unassembled WGS sequence"/>
</dbReference>
<dbReference type="AlphaFoldDB" id="A0A6A4SS80"/>
<proteinExistence type="predicted"/>